<keyword evidence="3" id="KW-1185">Reference proteome</keyword>
<dbReference type="AlphaFoldDB" id="A0A1Y2L4W8"/>
<comment type="caution">
    <text evidence="2">The sequence shown here is derived from an EMBL/GenBank/DDBJ whole genome shotgun (WGS) entry which is preliminary data.</text>
</comment>
<name>A0A1Y2L4W8_9PROT</name>
<evidence type="ECO:0000313" key="3">
    <source>
        <dbReference type="Proteomes" id="UP000193391"/>
    </source>
</evidence>
<sequence>MGMLKETLLRVFVGKSGREALRAYQDAQALPVDPLSARPGSPGAQGGDYGGDGTASRAAASAAYGGGAMQGVRAQTPGAQAQQAQQSRRIADRALAHEAEGMTADEARAQALAETLLESQNSSTEVLAALSAADNKLGQEKGRYAKAGQAPGREKLISDALNTMRSKQADLDALDPDARMKLTLMALSAFGMDNDKTGH</sequence>
<dbReference type="Proteomes" id="UP000193391">
    <property type="component" value="Unassembled WGS sequence"/>
</dbReference>
<feature type="region of interest" description="Disordered" evidence="1">
    <location>
        <begin position="32"/>
        <end position="56"/>
    </location>
</feature>
<gene>
    <name evidence="2" type="ORF">TMES_04130</name>
</gene>
<dbReference type="OrthoDB" id="7353560at2"/>
<protein>
    <submittedName>
        <fullName evidence="2">Uncharacterized protein</fullName>
    </submittedName>
</protein>
<dbReference type="RefSeq" id="WP_085579603.1">
    <property type="nucleotide sequence ID" value="NZ_JFKA01000001.1"/>
</dbReference>
<accession>A0A1Y2L4W8</accession>
<dbReference type="EMBL" id="JFKA01000001">
    <property type="protein sequence ID" value="OSQ40855.1"/>
    <property type="molecule type" value="Genomic_DNA"/>
</dbReference>
<proteinExistence type="predicted"/>
<feature type="compositionally biased region" description="Gly residues" evidence="1">
    <location>
        <begin position="43"/>
        <end position="53"/>
    </location>
</feature>
<evidence type="ECO:0000256" key="1">
    <source>
        <dbReference type="SAM" id="MobiDB-lite"/>
    </source>
</evidence>
<reference evidence="2 3" key="1">
    <citation type="submission" date="2014-03" db="EMBL/GenBank/DDBJ databases">
        <title>The draft genome sequence of Thalassospira mesophila JCM 18969.</title>
        <authorList>
            <person name="Lai Q."/>
            <person name="Shao Z."/>
        </authorList>
    </citation>
    <scope>NUCLEOTIDE SEQUENCE [LARGE SCALE GENOMIC DNA]</scope>
    <source>
        <strain evidence="2 3">JCM 18969</strain>
    </source>
</reference>
<evidence type="ECO:0000313" key="2">
    <source>
        <dbReference type="EMBL" id="OSQ40855.1"/>
    </source>
</evidence>
<organism evidence="2 3">
    <name type="scientific">Thalassospira mesophila</name>
    <dbReference type="NCBI Taxonomy" id="1293891"/>
    <lineage>
        <taxon>Bacteria</taxon>
        <taxon>Pseudomonadati</taxon>
        <taxon>Pseudomonadota</taxon>
        <taxon>Alphaproteobacteria</taxon>
        <taxon>Rhodospirillales</taxon>
        <taxon>Thalassospiraceae</taxon>
        <taxon>Thalassospira</taxon>
    </lineage>
</organism>